<proteinExistence type="predicted"/>
<protein>
    <submittedName>
        <fullName evidence="2">Uncharacterized protein</fullName>
    </submittedName>
</protein>
<feature type="compositionally biased region" description="Low complexity" evidence="1">
    <location>
        <begin position="57"/>
        <end position="67"/>
    </location>
</feature>
<reference evidence="2" key="1">
    <citation type="submission" date="2009-05" db="EMBL/GenBank/DDBJ databases">
        <title>Oryza sativa Japonica Group genomic DNA, chromosome 6, BAC clone:KMK0024M20, cultivar:Khau Mac Kho.</title>
        <authorList>
            <person name="Matsumoto T."/>
            <person name="Wu J."/>
            <person name="Kanamori H."/>
        </authorList>
    </citation>
    <scope>NUCLEOTIDE SEQUENCE</scope>
    <source>
        <strain evidence="2">IRGC 100882</strain>
    </source>
</reference>
<dbReference type="AlphaFoldDB" id="A0A1V1H5V1"/>
<gene>
    <name evidence="2" type="primary">OA_ABa0037F23.36</name>
</gene>
<evidence type="ECO:0000256" key="1">
    <source>
        <dbReference type="SAM" id="MobiDB-lite"/>
    </source>
</evidence>
<organism evidence="2">
    <name type="scientific">Oryza australiensis</name>
    <dbReference type="NCBI Taxonomy" id="4532"/>
    <lineage>
        <taxon>Eukaryota</taxon>
        <taxon>Viridiplantae</taxon>
        <taxon>Streptophyta</taxon>
        <taxon>Embryophyta</taxon>
        <taxon>Tracheophyta</taxon>
        <taxon>Spermatophyta</taxon>
        <taxon>Magnoliopsida</taxon>
        <taxon>Liliopsida</taxon>
        <taxon>Poales</taxon>
        <taxon>Poaceae</taxon>
        <taxon>BOP clade</taxon>
        <taxon>Oryzoideae</taxon>
        <taxon>Oryzeae</taxon>
        <taxon>Oryzinae</taxon>
        <taxon>Oryza</taxon>
    </lineage>
</organism>
<evidence type="ECO:0000313" key="2">
    <source>
        <dbReference type="EMBL" id="BAX25093.1"/>
    </source>
</evidence>
<accession>A0A1V1H5V1</accession>
<feature type="region of interest" description="Disordered" evidence="1">
    <location>
        <begin position="1"/>
        <end position="67"/>
    </location>
</feature>
<dbReference type="EMBL" id="AP011472">
    <property type="protein sequence ID" value="BAX25093.1"/>
    <property type="molecule type" value="Genomic_DNA"/>
</dbReference>
<name>A0A1V1H5V1_9ORYZ</name>
<sequence>MAPSPAIHRHRDEADQAAMPTSSSMAVSRRGGPGGVTAMLVAKARRTRPREPRQRPRVVGPWVRRWV</sequence>